<keyword evidence="1" id="KW-0812">Transmembrane</keyword>
<evidence type="ECO:0000256" key="1">
    <source>
        <dbReference type="SAM" id="Phobius"/>
    </source>
</evidence>
<dbReference type="EMBL" id="PHNJ01000005">
    <property type="protein sequence ID" value="TYL38347.1"/>
    <property type="molecule type" value="Genomic_DNA"/>
</dbReference>
<feature type="transmembrane region" description="Helical" evidence="1">
    <location>
        <begin position="126"/>
        <end position="144"/>
    </location>
</feature>
<comment type="caution">
    <text evidence="3">The sequence shown here is derived from an EMBL/GenBank/DDBJ whole genome shotgun (WGS) entry which is preliminary data.</text>
</comment>
<keyword evidence="4" id="KW-1185">Reference proteome</keyword>
<dbReference type="InterPro" id="IPR055768">
    <property type="entry name" value="DUF7344"/>
</dbReference>
<sequence>MATNTASGNADRCAGSADTDRGEIFDLLSNHRRRYAIHYCKREDRPVELGELAEHVAAWELDKDVEGVTSTERKRVYTSLQQTHLPTLEKANMIDFDERTIELTEEATELDVYLDVVPADSIPWGLYYLGLAVLGSIVMAGLWLEVVPTATITELGWATLVFISFAVSTIVHVVQSRRMRLGEMEQPP</sequence>
<protein>
    <recommendedName>
        <fullName evidence="2">DUF7344 domain-containing protein</fullName>
    </recommendedName>
</protein>
<evidence type="ECO:0000313" key="3">
    <source>
        <dbReference type="EMBL" id="TYL38347.1"/>
    </source>
</evidence>
<dbReference type="OrthoDB" id="331021at2157"/>
<keyword evidence="1" id="KW-0472">Membrane</keyword>
<dbReference type="AlphaFoldDB" id="A0A8J8TSB5"/>
<keyword evidence="1" id="KW-1133">Transmembrane helix</keyword>
<proteinExistence type="predicted"/>
<dbReference type="Proteomes" id="UP000766904">
    <property type="component" value="Unassembled WGS sequence"/>
</dbReference>
<name>A0A8J8TSB5_9EURY</name>
<organism evidence="3 4">
    <name type="scientific">Natronococcus pandeyae</name>
    <dbReference type="NCBI Taxonomy" id="2055836"/>
    <lineage>
        <taxon>Archaea</taxon>
        <taxon>Methanobacteriati</taxon>
        <taxon>Methanobacteriota</taxon>
        <taxon>Stenosarchaea group</taxon>
        <taxon>Halobacteria</taxon>
        <taxon>Halobacteriales</taxon>
        <taxon>Natrialbaceae</taxon>
        <taxon>Natronococcus</taxon>
    </lineage>
</organism>
<feature type="domain" description="DUF7344" evidence="2">
    <location>
        <begin position="25"/>
        <end position="100"/>
    </location>
</feature>
<evidence type="ECO:0000259" key="2">
    <source>
        <dbReference type="Pfam" id="PF24035"/>
    </source>
</evidence>
<feature type="transmembrane region" description="Helical" evidence="1">
    <location>
        <begin position="156"/>
        <end position="174"/>
    </location>
</feature>
<gene>
    <name evidence="3" type="ORF">CV102_11060</name>
</gene>
<evidence type="ECO:0000313" key="4">
    <source>
        <dbReference type="Proteomes" id="UP000766904"/>
    </source>
</evidence>
<dbReference type="Pfam" id="PF24035">
    <property type="entry name" value="DUF7344"/>
    <property type="match status" value="1"/>
</dbReference>
<accession>A0A8J8TSB5</accession>
<reference evidence="3" key="1">
    <citation type="submission" date="2017-11" db="EMBL/GenBank/DDBJ databases">
        <authorList>
            <person name="Kajale S.C."/>
            <person name="Sharma A."/>
        </authorList>
    </citation>
    <scope>NUCLEOTIDE SEQUENCE</scope>
    <source>
        <strain evidence="3">LS1_42</strain>
    </source>
</reference>
<dbReference type="RefSeq" id="WP_148858044.1">
    <property type="nucleotide sequence ID" value="NZ_PHNJ01000005.1"/>
</dbReference>